<dbReference type="EMBL" id="JAAALK010000289">
    <property type="protein sequence ID" value="KAG8048530.1"/>
    <property type="molecule type" value="Genomic_DNA"/>
</dbReference>
<comment type="caution">
    <text evidence="1">The sequence shown here is derived from an EMBL/GenBank/DDBJ whole genome shotgun (WGS) entry which is preliminary data.</text>
</comment>
<evidence type="ECO:0000313" key="1">
    <source>
        <dbReference type="EMBL" id="KAG8048530.1"/>
    </source>
</evidence>
<organism evidence="1 2">
    <name type="scientific">Zizania palustris</name>
    <name type="common">Northern wild rice</name>
    <dbReference type="NCBI Taxonomy" id="103762"/>
    <lineage>
        <taxon>Eukaryota</taxon>
        <taxon>Viridiplantae</taxon>
        <taxon>Streptophyta</taxon>
        <taxon>Embryophyta</taxon>
        <taxon>Tracheophyta</taxon>
        <taxon>Spermatophyta</taxon>
        <taxon>Magnoliopsida</taxon>
        <taxon>Liliopsida</taxon>
        <taxon>Poales</taxon>
        <taxon>Poaceae</taxon>
        <taxon>BOP clade</taxon>
        <taxon>Oryzoideae</taxon>
        <taxon>Oryzeae</taxon>
        <taxon>Zizaniinae</taxon>
        <taxon>Zizania</taxon>
    </lineage>
</organism>
<protein>
    <submittedName>
        <fullName evidence="1">Uncharacterized protein</fullName>
    </submittedName>
</protein>
<proteinExistence type="predicted"/>
<dbReference type="Proteomes" id="UP000729402">
    <property type="component" value="Unassembled WGS sequence"/>
</dbReference>
<dbReference type="AlphaFoldDB" id="A0A8J5R169"/>
<sequence length="162" mass="18256">MATTTIGAYPFGSVLVIGVGQDMHFPLADSSKTQDVGTIRQNLHRSPPSIEAAKWPWGPRIHYDRPSLQRCWALRIRHLDLSGIIWVRSLGFRSPNSLSPDLGNGLWLHRWRTCDILLVGSLCLLHQHRFSTVLGRGFSLRSRVPLSIPCHQCLVLCYKGHV</sequence>
<reference evidence="1" key="2">
    <citation type="submission" date="2021-02" db="EMBL/GenBank/DDBJ databases">
        <authorList>
            <person name="Kimball J.A."/>
            <person name="Haas M.W."/>
            <person name="Macchietto M."/>
            <person name="Kono T."/>
            <person name="Duquette J."/>
            <person name="Shao M."/>
        </authorList>
    </citation>
    <scope>NUCLEOTIDE SEQUENCE</scope>
    <source>
        <tissue evidence="1">Fresh leaf tissue</tissue>
    </source>
</reference>
<keyword evidence="2" id="KW-1185">Reference proteome</keyword>
<name>A0A8J5R169_ZIZPA</name>
<gene>
    <name evidence="1" type="ORF">GUJ93_ZPchr0009g925</name>
</gene>
<reference evidence="1" key="1">
    <citation type="journal article" date="2021" name="bioRxiv">
        <title>Whole Genome Assembly and Annotation of Northern Wild Rice, Zizania palustris L., Supports a Whole Genome Duplication in the Zizania Genus.</title>
        <authorList>
            <person name="Haas M."/>
            <person name="Kono T."/>
            <person name="Macchietto M."/>
            <person name="Millas R."/>
            <person name="McGilp L."/>
            <person name="Shao M."/>
            <person name="Duquette J."/>
            <person name="Hirsch C.N."/>
            <person name="Kimball J."/>
        </authorList>
    </citation>
    <scope>NUCLEOTIDE SEQUENCE</scope>
    <source>
        <tissue evidence="1">Fresh leaf tissue</tissue>
    </source>
</reference>
<accession>A0A8J5R169</accession>
<evidence type="ECO:0000313" key="2">
    <source>
        <dbReference type="Proteomes" id="UP000729402"/>
    </source>
</evidence>